<reference evidence="2 3" key="1">
    <citation type="journal article" date="2016" name="Genome Biol. Evol.">
        <title>Gene Family Evolution Reflects Adaptation to Soil Environmental Stressors in the Genome of the Collembolan Orchesella cincta.</title>
        <authorList>
            <person name="Faddeeva-Vakhrusheva A."/>
            <person name="Derks M.F."/>
            <person name="Anvar S.Y."/>
            <person name="Agamennone V."/>
            <person name="Suring W."/>
            <person name="Smit S."/>
            <person name="van Straalen N.M."/>
            <person name="Roelofs D."/>
        </authorList>
    </citation>
    <scope>NUCLEOTIDE SEQUENCE [LARGE SCALE GENOMIC DNA]</scope>
    <source>
        <tissue evidence="2">Mixed pool</tissue>
    </source>
</reference>
<gene>
    <name evidence="2" type="ORF">Ocin01_07395</name>
</gene>
<keyword evidence="3" id="KW-1185">Reference proteome</keyword>
<accession>A0A1D2N234</accession>
<organism evidence="2 3">
    <name type="scientific">Orchesella cincta</name>
    <name type="common">Springtail</name>
    <name type="synonym">Podura cincta</name>
    <dbReference type="NCBI Taxonomy" id="48709"/>
    <lineage>
        <taxon>Eukaryota</taxon>
        <taxon>Metazoa</taxon>
        <taxon>Ecdysozoa</taxon>
        <taxon>Arthropoda</taxon>
        <taxon>Hexapoda</taxon>
        <taxon>Collembola</taxon>
        <taxon>Entomobryomorpha</taxon>
        <taxon>Entomobryoidea</taxon>
        <taxon>Orchesellidae</taxon>
        <taxon>Orchesellinae</taxon>
        <taxon>Orchesella</taxon>
    </lineage>
</organism>
<feature type="signal peptide" evidence="1">
    <location>
        <begin position="1"/>
        <end position="27"/>
    </location>
</feature>
<keyword evidence="1" id="KW-0732">Signal</keyword>
<evidence type="ECO:0000313" key="3">
    <source>
        <dbReference type="Proteomes" id="UP000094527"/>
    </source>
</evidence>
<proteinExistence type="predicted"/>
<protein>
    <submittedName>
        <fullName evidence="2">Uncharacterized protein</fullName>
    </submittedName>
</protein>
<sequence>MFMPTTKPTSLLLIMAVGAILSTWLKCYECIDCTKPRFATACKEEEVQCVTTVMEDGEISRQCVREEVVKQWADVGITCETYGSPPQGNGNLGLLLQH</sequence>
<evidence type="ECO:0000313" key="2">
    <source>
        <dbReference type="EMBL" id="ODM99281.1"/>
    </source>
</evidence>
<comment type="caution">
    <text evidence="2">The sequence shown here is derived from an EMBL/GenBank/DDBJ whole genome shotgun (WGS) entry which is preliminary data.</text>
</comment>
<feature type="chain" id="PRO_5008904907" evidence="1">
    <location>
        <begin position="28"/>
        <end position="98"/>
    </location>
</feature>
<name>A0A1D2N234_ORCCI</name>
<evidence type="ECO:0000256" key="1">
    <source>
        <dbReference type="SAM" id="SignalP"/>
    </source>
</evidence>
<dbReference type="EMBL" id="LJIJ01000289">
    <property type="protein sequence ID" value="ODM99281.1"/>
    <property type="molecule type" value="Genomic_DNA"/>
</dbReference>
<dbReference type="AlphaFoldDB" id="A0A1D2N234"/>
<dbReference type="Proteomes" id="UP000094527">
    <property type="component" value="Unassembled WGS sequence"/>
</dbReference>